<feature type="region of interest" description="Disordered" evidence="1">
    <location>
        <begin position="18"/>
        <end position="54"/>
    </location>
</feature>
<dbReference type="AlphaFoldDB" id="A0A6L2P2H4"/>
<organism evidence="2">
    <name type="scientific">Tanacetum cinerariifolium</name>
    <name type="common">Dalmatian daisy</name>
    <name type="synonym">Chrysanthemum cinerariifolium</name>
    <dbReference type="NCBI Taxonomy" id="118510"/>
    <lineage>
        <taxon>Eukaryota</taxon>
        <taxon>Viridiplantae</taxon>
        <taxon>Streptophyta</taxon>
        <taxon>Embryophyta</taxon>
        <taxon>Tracheophyta</taxon>
        <taxon>Spermatophyta</taxon>
        <taxon>Magnoliopsida</taxon>
        <taxon>eudicotyledons</taxon>
        <taxon>Gunneridae</taxon>
        <taxon>Pentapetalae</taxon>
        <taxon>asterids</taxon>
        <taxon>campanulids</taxon>
        <taxon>Asterales</taxon>
        <taxon>Asteraceae</taxon>
        <taxon>Asteroideae</taxon>
        <taxon>Anthemideae</taxon>
        <taxon>Anthemidinae</taxon>
        <taxon>Tanacetum</taxon>
    </lineage>
</organism>
<comment type="caution">
    <text evidence="2">The sequence shown here is derived from an EMBL/GenBank/DDBJ whole genome shotgun (WGS) entry which is preliminary data.</text>
</comment>
<evidence type="ECO:0000313" key="2">
    <source>
        <dbReference type="EMBL" id="GEU91462.1"/>
    </source>
</evidence>
<feature type="non-terminal residue" evidence="2">
    <location>
        <position position="1"/>
    </location>
</feature>
<feature type="region of interest" description="Disordered" evidence="1">
    <location>
        <begin position="124"/>
        <end position="148"/>
    </location>
</feature>
<protein>
    <recommendedName>
        <fullName evidence="3">Reverse transcriptase domain-containing protein</fullName>
    </recommendedName>
</protein>
<proteinExistence type="predicted"/>
<dbReference type="EMBL" id="BKCJ010010411">
    <property type="protein sequence ID" value="GEU91462.1"/>
    <property type="molecule type" value="Genomic_DNA"/>
</dbReference>
<name>A0A6L2P2H4_TANCI</name>
<evidence type="ECO:0000256" key="1">
    <source>
        <dbReference type="SAM" id="MobiDB-lite"/>
    </source>
</evidence>
<accession>A0A6L2P2H4</accession>
<evidence type="ECO:0008006" key="3">
    <source>
        <dbReference type="Google" id="ProtNLM"/>
    </source>
</evidence>
<reference evidence="2" key="1">
    <citation type="journal article" date="2019" name="Sci. Rep.">
        <title>Draft genome of Tanacetum cinerariifolium, the natural source of mosquito coil.</title>
        <authorList>
            <person name="Yamashiro T."/>
            <person name="Shiraishi A."/>
            <person name="Satake H."/>
            <person name="Nakayama K."/>
        </authorList>
    </citation>
    <scope>NUCLEOTIDE SEQUENCE</scope>
</reference>
<sequence length="148" mass="17282">DDLLNQMRNFMQNFHDGLLIPPPGEEKEPEATTDTELPSTEDIQRLPVKEPPQNSDICQLIREECFVEIPEEQKQNMEKTMFDLVKICHHKQFLYMYDNIEDLVEGALDTKLFSINSINSQHLGKKEQEVKNVKEQPAERRNQAEKSL</sequence>
<gene>
    <name evidence="2" type="ORF">Tci_063440</name>
</gene>